<reference evidence="3 4" key="1">
    <citation type="submission" date="2015-04" db="EMBL/GenBank/DDBJ databases">
        <title>Complete genome sequence of Schizopora paradoxa KUC8140, a cosmopolitan wood degrader in East Asia.</title>
        <authorList>
            <consortium name="DOE Joint Genome Institute"/>
            <person name="Min B."/>
            <person name="Park H."/>
            <person name="Jang Y."/>
            <person name="Kim J.-J."/>
            <person name="Kim K.H."/>
            <person name="Pangilinan J."/>
            <person name="Lipzen A."/>
            <person name="Riley R."/>
            <person name="Grigoriev I.V."/>
            <person name="Spatafora J.W."/>
            <person name="Choi I.-G."/>
        </authorList>
    </citation>
    <scope>NUCLEOTIDE SEQUENCE [LARGE SCALE GENOMIC DNA]</scope>
    <source>
        <strain evidence="3 4">KUC8140</strain>
    </source>
</reference>
<dbReference type="SUPFAM" id="SSF81383">
    <property type="entry name" value="F-box domain"/>
    <property type="match status" value="1"/>
</dbReference>
<dbReference type="EMBL" id="KQ086467">
    <property type="protein sequence ID" value="KLO04669.1"/>
    <property type="molecule type" value="Genomic_DNA"/>
</dbReference>
<evidence type="ECO:0000259" key="2">
    <source>
        <dbReference type="PROSITE" id="PS50181"/>
    </source>
</evidence>
<evidence type="ECO:0000313" key="3">
    <source>
        <dbReference type="EMBL" id="KLO04669.1"/>
    </source>
</evidence>
<sequence>MDGDRVHVDNGGAGVSKRRKEGNERKSAAKAKAAEGRLARMLLLPLEIFLEIARYVSPKALLQMSRASKGLREVLMSKSSKPIWRAAWLFSGIPQPPSFACEPLYAALIFDRFCHGCGASETKGANVTLKVDIACHIRLCSDCFDNDTLSIEQAKYFGEEEAEVQKIVNVMPYFKQLSPHREPRALTFYIKNKFSLIEFYTLLEEYRDVKENLEAAEQFLAERLCAANDRIEFKRQYWSWFNLCERERKAEIQVKKEERQDAIHTRLFELGYSHQDIRYTPWRLRDGNSRKWRNLVLQTRPLSEKIWITLRPQLEEILRDWREEREKKIETNKKLRMTELAELYGKFCEETPGPNFLPCSILAQVPRIAAELSKHDYYHPLAFGDSTSRAGEQIRQELPNILKRFHRMVMDDYLNAAAGFDAGSQEGWAERFSTEEDTVSEEPNSNEIADARKALSFVDTAQGICSYEMLEAVGWWTPILPALPSVRQLAKLVLAQLRLSDDTPMSHMTSYTFSCVRCESTEIMTWISLLDHFKSQLMAHENQSIRNSMLDLGLRPYGSHSHLDPSPVVNVLGPYKEVTGNAQDARPAALDVTSNLPTFCTMCKSLDVETSFSTKDDVQSHFLSQHHGCVIFDA</sequence>
<dbReference type="InParanoid" id="A0A0H2QZ64"/>
<proteinExistence type="predicted"/>
<dbReference type="PROSITE" id="PS50181">
    <property type="entry name" value="FBOX"/>
    <property type="match status" value="1"/>
</dbReference>
<accession>A0A0H2QZ64</accession>
<dbReference type="OrthoDB" id="2322499at2759"/>
<gene>
    <name evidence="3" type="ORF">SCHPADRAFT_884252</name>
</gene>
<feature type="domain" description="F-box" evidence="2">
    <location>
        <begin position="38"/>
        <end position="87"/>
    </location>
</feature>
<evidence type="ECO:0000256" key="1">
    <source>
        <dbReference type="SAM" id="MobiDB-lite"/>
    </source>
</evidence>
<feature type="region of interest" description="Disordered" evidence="1">
    <location>
        <begin position="1"/>
        <end position="29"/>
    </location>
</feature>
<name>A0A0H2QZ64_9AGAM</name>
<dbReference type="Pfam" id="PF00646">
    <property type="entry name" value="F-box"/>
    <property type="match status" value="1"/>
</dbReference>
<dbReference type="SMART" id="SM00256">
    <property type="entry name" value="FBOX"/>
    <property type="match status" value="1"/>
</dbReference>
<evidence type="ECO:0000313" key="4">
    <source>
        <dbReference type="Proteomes" id="UP000053477"/>
    </source>
</evidence>
<protein>
    <recommendedName>
        <fullName evidence="2">F-box domain-containing protein</fullName>
    </recommendedName>
</protein>
<dbReference type="InterPro" id="IPR001810">
    <property type="entry name" value="F-box_dom"/>
</dbReference>
<organism evidence="3 4">
    <name type="scientific">Schizopora paradoxa</name>
    <dbReference type="NCBI Taxonomy" id="27342"/>
    <lineage>
        <taxon>Eukaryota</taxon>
        <taxon>Fungi</taxon>
        <taxon>Dikarya</taxon>
        <taxon>Basidiomycota</taxon>
        <taxon>Agaricomycotina</taxon>
        <taxon>Agaricomycetes</taxon>
        <taxon>Hymenochaetales</taxon>
        <taxon>Schizoporaceae</taxon>
        <taxon>Schizopora</taxon>
    </lineage>
</organism>
<dbReference type="Proteomes" id="UP000053477">
    <property type="component" value="Unassembled WGS sequence"/>
</dbReference>
<dbReference type="InterPro" id="IPR036047">
    <property type="entry name" value="F-box-like_dom_sf"/>
</dbReference>
<dbReference type="AlphaFoldDB" id="A0A0H2QZ64"/>
<keyword evidence="4" id="KW-1185">Reference proteome</keyword>